<protein>
    <submittedName>
        <fullName evidence="3">Uncharacterized protein</fullName>
    </submittedName>
</protein>
<evidence type="ECO:0000256" key="1">
    <source>
        <dbReference type="SAM" id="MobiDB-lite"/>
    </source>
</evidence>
<dbReference type="EMBL" id="QPFP01000054">
    <property type="protein sequence ID" value="TEB25724.1"/>
    <property type="molecule type" value="Genomic_DNA"/>
</dbReference>
<feature type="region of interest" description="Disordered" evidence="1">
    <location>
        <begin position="69"/>
        <end position="92"/>
    </location>
</feature>
<comment type="caution">
    <text evidence="3">The sequence shown here is derived from an EMBL/GenBank/DDBJ whole genome shotgun (WGS) entry which is preliminary data.</text>
</comment>
<feature type="transmembrane region" description="Helical" evidence="2">
    <location>
        <begin position="12"/>
        <end position="32"/>
    </location>
</feature>
<keyword evidence="2" id="KW-0472">Membrane</keyword>
<gene>
    <name evidence="3" type="ORF">FA13DRAFT_1141186</name>
</gene>
<keyword evidence="4" id="KW-1185">Reference proteome</keyword>
<keyword evidence="2" id="KW-1133">Transmembrane helix</keyword>
<dbReference type="Proteomes" id="UP000298030">
    <property type="component" value="Unassembled WGS sequence"/>
</dbReference>
<dbReference type="AlphaFoldDB" id="A0A4Y7SVT0"/>
<evidence type="ECO:0000313" key="4">
    <source>
        <dbReference type="Proteomes" id="UP000298030"/>
    </source>
</evidence>
<sequence>MLQLSSSLSSSSFWPATGISGVALISTLVSFGESTSYPPVLRWVKCASVLSQGQIYRSPRTSWIGSSWSPKHERIGTTTSTASLWPMRRPRP</sequence>
<evidence type="ECO:0000256" key="2">
    <source>
        <dbReference type="SAM" id="Phobius"/>
    </source>
</evidence>
<reference evidence="3 4" key="1">
    <citation type="journal article" date="2019" name="Nat. Ecol. Evol.">
        <title>Megaphylogeny resolves global patterns of mushroom evolution.</title>
        <authorList>
            <person name="Varga T."/>
            <person name="Krizsan K."/>
            <person name="Foldi C."/>
            <person name="Dima B."/>
            <person name="Sanchez-Garcia M."/>
            <person name="Sanchez-Ramirez S."/>
            <person name="Szollosi G.J."/>
            <person name="Szarkandi J.G."/>
            <person name="Papp V."/>
            <person name="Albert L."/>
            <person name="Andreopoulos W."/>
            <person name="Angelini C."/>
            <person name="Antonin V."/>
            <person name="Barry K.W."/>
            <person name="Bougher N.L."/>
            <person name="Buchanan P."/>
            <person name="Buyck B."/>
            <person name="Bense V."/>
            <person name="Catcheside P."/>
            <person name="Chovatia M."/>
            <person name="Cooper J."/>
            <person name="Damon W."/>
            <person name="Desjardin D."/>
            <person name="Finy P."/>
            <person name="Geml J."/>
            <person name="Haridas S."/>
            <person name="Hughes K."/>
            <person name="Justo A."/>
            <person name="Karasinski D."/>
            <person name="Kautmanova I."/>
            <person name="Kiss B."/>
            <person name="Kocsube S."/>
            <person name="Kotiranta H."/>
            <person name="LaButti K.M."/>
            <person name="Lechner B.E."/>
            <person name="Liimatainen K."/>
            <person name="Lipzen A."/>
            <person name="Lukacs Z."/>
            <person name="Mihaltcheva S."/>
            <person name="Morgado L.N."/>
            <person name="Niskanen T."/>
            <person name="Noordeloos M.E."/>
            <person name="Ohm R.A."/>
            <person name="Ortiz-Santana B."/>
            <person name="Ovrebo C."/>
            <person name="Racz N."/>
            <person name="Riley R."/>
            <person name="Savchenko A."/>
            <person name="Shiryaev A."/>
            <person name="Soop K."/>
            <person name="Spirin V."/>
            <person name="Szebenyi C."/>
            <person name="Tomsovsky M."/>
            <person name="Tulloss R.E."/>
            <person name="Uehling J."/>
            <person name="Grigoriev I.V."/>
            <person name="Vagvolgyi C."/>
            <person name="Papp T."/>
            <person name="Martin F.M."/>
            <person name="Miettinen O."/>
            <person name="Hibbett D.S."/>
            <person name="Nagy L.G."/>
        </authorList>
    </citation>
    <scope>NUCLEOTIDE SEQUENCE [LARGE SCALE GENOMIC DNA]</scope>
    <source>
        <strain evidence="3 4">FP101781</strain>
    </source>
</reference>
<proteinExistence type="predicted"/>
<organism evidence="3 4">
    <name type="scientific">Coprinellus micaceus</name>
    <name type="common">Glistening ink-cap mushroom</name>
    <name type="synonym">Coprinus micaceus</name>
    <dbReference type="NCBI Taxonomy" id="71717"/>
    <lineage>
        <taxon>Eukaryota</taxon>
        <taxon>Fungi</taxon>
        <taxon>Dikarya</taxon>
        <taxon>Basidiomycota</taxon>
        <taxon>Agaricomycotina</taxon>
        <taxon>Agaricomycetes</taxon>
        <taxon>Agaricomycetidae</taxon>
        <taxon>Agaricales</taxon>
        <taxon>Agaricineae</taxon>
        <taxon>Psathyrellaceae</taxon>
        <taxon>Coprinellus</taxon>
    </lineage>
</organism>
<name>A0A4Y7SVT0_COPMI</name>
<keyword evidence="2" id="KW-0812">Transmembrane</keyword>
<evidence type="ECO:0000313" key="3">
    <source>
        <dbReference type="EMBL" id="TEB25724.1"/>
    </source>
</evidence>
<accession>A0A4Y7SVT0</accession>